<name>A0A7C8VHM9_ORBOL</name>
<reference evidence="2 3" key="1">
    <citation type="submission" date="2020-01" db="EMBL/GenBank/DDBJ databases">
        <authorList>
            <person name="Palmer J.M."/>
        </authorList>
    </citation>
    <scope>NUCLEOTIDE SEQUENCE [LARGE SCALE GENOMIC DNA]</scope>
    <source>
        <strain evidence="2 3">TWF970</strain>
    </source>
</reference>
<sequence>MWTAANLNGENRSAPSMQGSGGGFYGNRGRGGNNAARGNNRRRRSNNQQGAKYTQANGFQEDAEFQPKLPSDTAPAFRFVERRGRRNRGGAGNAGPGGQQNHHHGGQGGGRQHTKDPSKPKATSHPQPAPKTAPKTISGSPNTLQENITPKTLRIVSASSKLDISDESPEADTVFSGNSLVEKTLSQQTRSTPPTLPEPVEARSKPQLEAGQDTVTEDFSSVDEEEGGVPVSWAMASDAQSETPVATSADNTTTEEPKKISIRELLDTSDIIEPMTMSKPPFLPTILIEPSTPANNQPSGIFSSPLTITKTPFNPNNPQNTIQEPTPAERFLKLSDVTSRYLTERLSDVNYSPDLSRRLKSDFEVIESTYNAIPFERALNPYRVIWHALIGLKKAIELRNNDAKIVGALKKMSQTYDTVRHQALHERRFDGDQQFDFDTRNATAPAATTAVNVKSDIKNNDVQAIAKSGETLMDTLKWNIRGGDTNVRLYEGNGNAGHAIMGFRNPGFGTPNYGNTGFGPTVGIGATSFGNSGYGIPPMNGFGITPGYGQTGFATTPRPSTSGYGNVSFSTVGFNPAAVDTTGFGTPGFRPPAFARTASATPWGVRVHDNNFSTPRKPSVPPQHGIIGSHLK</sequence>
<feature type="compositionally biased region" description="Polar residues" evidence="1">
    <location>
        <begin position="1"/>
        <end position="17"/>
    </location>
</feature>
<dbReference type="EMBL" id="JAABOJ010000004">
    <property type="protein sequence ID" value="KAF3287488.1"/>
    <property type="molecule type" value="Genomic_DNA"/>
</dbReference>
<gene>
    <name evidence="2" type="ORF">TWF970_007208</name>
</gene>
<feature type="region of interest" description="Disordered" evidence="1">
    <location>
        <begin position="86"/>
        <end position="152"/>
    </location>
</feature>
<accession>A0A7C8VHM9</accession>
<feature type="region of interest" description="Disordered" evidence="1">
    <location>
        <begin position="183"/>
        <end position="257"/>
    </location>
</feature>
<organism evidence="2 3">
    <name type="scientific">Orbilia oligospora</name>
    <name type="common">Nematode-trapping fungus</name>
    <name type="synonym">Arthrobotrys oligospora</name>
    <dbReference type="NCBI Taxonomy" id="2813651"/>
    <lineage>
        <taxon>Eukaryota</taxon>
        <taxon>Fungi</taxon>
        <taxon>Dikarya</taxon>
        <taxon>Ascomycota</taxon>
        <taxon>Pezizomycotina</taxon>
        <taxon>Orbiliomycetes</taxon>
        <taxon>Orbiliales</taxon>
        <taxon>Orbiliaceae</taxon>
        <taxon>Orbilia</taxon>
    </lineage>
</organism>
<comment type="caution">
    <text evidence="2">The sequence shown here is derived from an EMBL/GenBank/DDBJ whole genome shotgun (WGS) entry which is preliminary data.</text>
</comment>
<dbReference type="Proteomes" id="UP000474640">
    <property type="component" value="Unassembled WGS sequence"/>
</dbReference>
<evidence type="ECO:0000313" key="3">
    <source>
        <dbReference type="Proteomes" id="UP000474640"/>
    </source>
</evidence>
<dbReference type="AlphaFoldDB" id="A0A7C8VHM9"/>
<feature type="compositionally biased region" description="Polar residues" evidence="1">
    <location>
        <begin position="135"/>
        <end position="150"/>
    </location>
</feature>
<feature type="region of interest" description="Disordered" evidence="1">
    <location>
        <begin position="610"/>
        <end position="632"/>
    </location>
</feature>
<feature type="compositionally biased region" description="Polar residues" evidence="1">
    <location>
        <begin position="238"/>
        <end position="254"/>
    </location>
</feature>
<feature type="compositionally biased region" description="Gly residues" evidence="1">
    <location>
        <begin position="89"/>
        <end position="98"/>
    </location>
</feature>
<protein>
    <submittedName>
        <fullName evidence="2">Uncharacterized protein</fullName>
    </submittedName>
</protein>
<feature type="compositionally biased region" description="Gly residues" evidence="1">
    <location>
        <begin position="19"/>
        <end position="32"/>
    </location>
</feature>
<proteinExistence type="predicted"/>
<evidence type="ECO:0000256" key="1">
    <source>
        <dbReference type="SAM" id="MobiDB-lite"/>
    </source>
</evidence>
<feature type="region of interest" description="Disordered" evidence="1">
    <location>
        <begin position="1"/>
        <end position="74"/>
    </location>
</feature>
<dbReference type="OrthoDB" id="5357275at2759"/>
<feature type="compositionally biased region" description="Polar residues" evidence="1">
    <location>
        <begin position="183"/>
        <end position="193"/>
    </location>
</feature>
<evidence type="ECO:0000313" key="2">
    <source>
        <dbReference type="EMBL" id="KAF3287488.1"/>
    </source>
</evidence>